<proteinExistence type="predicted"/>
<feature type="domain" description="Protein kinase" evidence="2">
    <location>
        <begin position="111"/>
        <end position="380"/>
    </location>
</feature>
<dbReference type="InterPro" id="IPR001245">
    <property type="entry name" value="Ser-Thr/Tyr_kinase_cat_dom"/>
</dbReference>
<keyword evidence="5" id="KW-1185">Reference proteome</keyword>
<dbReference type="InterPro" id="IPR000719">
    <property type="entry name" value="Prot_kinase_dom"/>
</dbReference>
<dbReference type="Proteomes" id="UP000615446">
    <property type="component" value="Unassembled WGS sequence"/>
</dbReference>
<evidence type="ECO:0000256" key="1">
    <source>
        <dbReference type="SAM" id="MobiDB-lite"/>
    </source>
</evidence>
<dbReference type="Proteomes" id="UP000247702">
    <property type="component" value="Unassembled WGS sequence"/>
</dbReference>
<gene>
    <name evidence="4" type="ORF">RCL2_002776100</name>
    <name evidence="3" type="ORF">RclHR1_02830001</name>
</gene>
<organism evidence="3 5">
    <name type="scientific">Rhizophagus clarus</name>
    <dbReference type="NCBI Taxonomy" id="94130"/>
    <lineage>
        <taxon>Eukaryota</taxon>
        <taxon>Fungi</taxon>
        <taxon>Fungi incertae sedis</taxon>
        <taxon>Mucoromycota</taxon>
        <taxon>Glomeromycotina</taxon>
        <taxon>Glomeromycetes</taxon>
        <taxon>Glomerales</taxon>
        <taxon>Glomeraceae</taxon>
        <taxon>Rhizophagus</taxon>
    </lineage>
</organism>
<dbReference type="GO" id="GO:0004674">
    <property type="term" value="F:protein serine/threonine kinase activity"/>
    <property type="evidence" value="ECO:0007669"/>
    <property type="project" value="TreeGrafter"/>
</dbReference>
<dbReference type="PROSITE" id="PS50011">
    <property type="entry name" value="PROTEIN_KINASE_DOM"/>
    <property type="match status" value="1"/>
</dbReference>
<evidence type="ECO:0000313" key="4">
    <source>
        <dbReference type="EMBL" id="GET01349.1"/>
    </source>
</evidence>
<name>A0A2Z6R416_9GLOM</name>
<evidence type="ECO:0000313" key="5">
    <source>
        <dbReference type="Proteomes" id="UP000247702"/>
    </source>
</evidence>
<sequence>MANNLWKEIDFEKYQYHVTISSNNSEKTIEENKIVRIEDLEKRRNAYGICGECKNPGTGNKWCQKCNAERFEKNFNKWTSGNKEIDELIKYSQLKAVYHQKCLELIPFEDFKEVTYKAEGGFGKIYEAKWPKGHICYWDIENNEWNRRSNIKVALKSLNNFSERITEFINEVKSHLEIYLTDVIQCYGITQKEENYMMVLQFCENGNMRDYLNKSENYIDYESKIEHLYMMARGLSDIHNAGKVHRDIHPGNILFWSASYISDLGMCQREKGEKDNEIFGVLPYMAPEVLRRREYTKAADIYSFGIVMHEFISEDIPYCEIPHDKTLALSICKDGRRPEISGDIPKLLADLIIKCWDDKAENRPTAIELCQKFKKLDEEIKTHCDSEDEDNENSEDDSDKEDNKGKNNNGNKKKNFKLSKKDSGICFQIKECEKFRKKEKIKSKNNEAYKAYFSKSLSECLSCKI</sequence>
<dbReference type="PANTHER" id="PTHR44329">
    <property type="entry name" value="SERINE/THREONINE-PROTEIN KINASE TNNI3K-RELATED"/>
    <property type="match status" value="1"/>
</dbReference>
<evidence type="ECO:0000313" key="3">
    <source>
        <dbReference type="EMBL" id="GBB96765.1"/>
    </source>
</evidence>
<dbReference type="EMBL" id="BLAL01000298">
    <property type="protein sequence ID" value="GET01349.1"/>
    <property type="molecule type" value="Genomic_DNA"/>
</dbReference>
<comment type="caution">
    <text evidence="3">The sequence shown here is derived from an EMBL/GenBank/DDBJ whole genome shotgun (WGS) entry which is preliminary data.</text>
</comment>
<feature type="region of interest" description="Disordered" evidence="1">
    <location>
        <begin position="384"/>
        <end position="417"/>
    </location>
</feature>
<dbReference type="EMBL" id="BEXD01002035">
    <property type="protein sequence ID" value="GBB96765.1"/>
    <property type="molecule type" value="Genomic_DNA"/>
</dbReference>
<dbReference type="OrthoDB" id="4062651at2759"/>
<protein>
    <submittedName>
        <fullName evidence="4">Kinase-like domain-containing protein</fullName>
    </submittedName>
</protein>
<keyword evidence="4" id="KW-0418">Kinase</keyword>
<dbReference type="AlphaFoldDB" id="A0A2Z6R416"/>
<dbReference type="InterPro" id="IPR011009">
    <property type="entry name" value="Kinase-like_dom_sf"/>
</dbReference>
<dbReference type="Gene3D" id="1.10.510.10">
    <property type="entry name" value="Transferase(Phosphotransferase) domain 1"/>
    <property type="match status" value="1"/>
</dbReference>
<reference evidence="3 5" key="1">
    <citation type="submission" date="2017-11" db="EMBL/GenBank/DDBJ databases">
        <title>The genome of Rhizophagus clarus HR1 reveals common genetic basis of auxotrophy among arbuscular mycorrhizal fungi.</title>
        <authorList>
            <person name="Kobayashi Y."/>
        </authorList>
    </citation>
    <scope>NUCLEOTIDE SEQUENCE [LARGE SCALE GENOMIC DNA]</scope>
    <source>
        <strain evidence="3 5">HR1</strain>
    </source>
</reference>
<dbReference type="SUPFAM" id="SSF56112">
    <property type="entry name" value="Protein kinase-like (PK-like)"/>
    <property type="match status" value="1"/>
</dbReference>
<accession>A0A2Z6R416</accession>
<reference evidence="4" key="2">
    <citation type="submission" date="2019-10" db="EMBL/GenBank/DDBJ databases">
        <title>Conservation and host-specific expression of non-tandemly repeated heterogenous ribosome RNA gene in arbuscular mycorrhizal fungi.</title>
        <authorList>
            <person name="Maeda T."/>
            <person name="Kobayashi Y."/>
            <person name="Nakagawa T."/>
            <person name="Ezawa T."/>
            <person name="Yamaguchi K."/>
            <person name="Bino T."/>
            <person name="Nishimoto Y."/>
            <person name="Shigenobu S."/>
            <person name="Kawaguchi M."/>
        </authorList>
    </citation>
    <scope>NUCLEOTIDE SEQUENCE</scope>
    <source>
        <strain evidence="4">HR1</strain>
    </source>
</reference>
<feature type="compositionally biased region" description="Acidic residues" evidence="1">
    <location>
        <begin position="386"/>
        <end position="400"/>
    </location>
</feature>
<evidence type="ECO:0000259" key="2">
    <source>
        <dbReference type="PROSITE" id="PS50011"/>
    </source>
</evidence>
<dbReference type="Pfam" id="PF07714">
    <property type="entry name" value="PK_Tyr_Ser-Thr"/>
    <property type="match status" value="1"/>
</dbReference>
<keyword evidence="4" id="KW-0808">Transferase</keyword>
<dbReference type="GO" id="GO:0005524">
    <property type="term" value="F:ATP binding"/>
    <property type="evidence" value="ECO:0007669"/>
    <property type="project" value="InterPro"/>
</dbReference>
<dbReference type="InterPro" id="IPR051681">
    <property type="entry name" value="Ser/Thr_Kinases-Pseudokinases"/>
</dbReference>